<feature type="region of interest" description="Disordered" evidence="1">
    <location>
        <begin position="636"/>
        <end position="655"/>
    </location>
</feature>
<evidence type="ECO:0000256" key="1">
    <source>
        <dbReference type="SAM" id="MobiDB-lite"/>
    </source>
</evidence>
<dbReference type="KEGG" id="mbe:MBM_08350"/>
<organism evidence="2 3">
    <name type="scientific">Marssonina brunnea f. sp. multigermtubi (strain MB_m1)</name>
    <name type="common">Marssonina leaf spot fungus</name>
    <dbReference type="NCBI Taxonomy" id="1072389"/>
    <lineage>
        <taxon>Eukaryota</taxon>
        <taxon>Fungi</taxon>
        <taxon>Dikarya</taxon>
        <taxon>Ascomycota</taxon>
        <taxon>Pezizomycotina</taxon>
        <taxon>Leotiomycetes</taxon>
        <taxon>Helotiales</taxon>
        <taxon>Drepanopezizaceae</taxon>
        <taxon>Drepanopeziza</taxon>
    </lineage>
</organism>
<proteinExistence type="predicted"/>
<keyword evidence="3" id="KW-1185">Reference proteome</keyword>
<dbReference type="Proteomes" id="UP000006753">
    <property type="component" value="Unassembled WGS sequence"/>
</dbReference>
<evidence type="ECO:0000313" key="3">
    <source>
        <dbReference type="Proteomes" id="UP000006753"/>
    </source>
</evidence>
<evidence type="ECO:0000313" key="2">
    <source>
        <dbReference type="EMBL" id="EKD13632.1"/>
    </source>
</evidence>
<dbReference type="HOGENOM" id="CLU_357177_0_0_1"/>
<feature type="compositionally biased region" description="Basic and acidic residues" evidence="1">
    <location>
        <begin position="641"/>
        <end position="655"/>
    </location>
</feature>
<accession>K1WMU5</accession>
<dbReference type="InParanoid" id="K1WMU5"/>
<feature type="compositionally biased region" description="Low complexity" evidence="1">
    <location>
        <begin position="292"/>
        <end position="304"/>
    </location>
</feature>
<dbReference type="AlphaFoldDB" id="K1WMU5"/>
<gene>
    <name evidence="2" type="ORF">MBM_08350</name>
</gene>
<feature type="region of interest" description="Disordered" evidence="1">
    <location>
        <begin position="274"/>
        <end position="364"/>
    </location>
</feature>
<name>K1WMU5_MARBU</name>
<dbReference type="OrthoDB" id="3482695at2759"/>
<reference evidence="2 3" key="1">
    <citation type="journal article" date="2012" name="BMC Genomics">
        <title>Sequencing the genome of Marssonina brunnea reveals fungus-poplar co-evolution.</title>
        <authorList>
            <person name="Zhu S."/>
            <person name="Cao Y.-Z."/>
            <person name="Jiang C."/>
            <person name="Tan B.-Y."/>
            <person name="Wang Z."/>
            <person name="Feng S."/>
            <person name="Zhang L."/>
            <person name="Su X.-H."/>
            <person name="Brejova B."/>
            <person name="Vinar T."/>
            <person name="Xu M."/>
            <person name="Wang M.-X."/>
            <person name="Zhang S.-G."/>
            <person name="Huang M.-R."/>
            <person name="Wu R."/>
            <person name="Zhou Y."/>
        </authorList>
    </citation>
    <scope>NUCLEOTIDE SEQUENCE [LARGE SCALE GENOMIC DNA]</scope>
    <source>
        <strain evidence="2 3">MB_m1</strain>
    </source>
</reference>
<dbReference type="EMBL" id="JH921449">
    <property type="protein sequence ID" value="EKD13632.1"/>
    <property type="molecule type" value="Genomic_DNA"/>
</dbReference>
<sequence length="785" mass="87552">MTGTNDWVGLLQQPTAFEHLQDMVLIPLVAYPTSLRNVVLVCMEQFSAYQQALFDASEGQGDTYAGTRNNFSVFIATMMENHSGVKMRNGVTFGIEEGKGPETSFLATTRIWERVLKKSNIERQLAAVLEYARDGNVGAGSLLNSIAANLEDQMLRFETWSSDVDAKTGTLGEEPFPGAFSDDANWCFGLVKERLLKILELAGRVSDGLSAVFGVLRDLIAQRLQVPGRHVSRTISEIDPVLQSLDVMVRQVLQSQAVFRKKSNYWEHRQKILQANDAGRSSGPSDLPTPSPSRTSNESPSSISYPDRIIRPEIAVSDSDKGKGPEDVTRRTSIPEITHSSLADRAIAKPKGSERTWQGKPPPINSQISVAYQADRLKAKLEMLLERHFHDKDWIQKLDNEISVILDEESLRAMFNCSCEICIPARGLATSSSNRGGELQLDGVGDSLRLLATCILAEKPFLIILLLSVDIDDDAFEECKSETQLVGLARIALVDARILLQLKGLFFGVGIMRYLRSSRKEDIPQEAERAWILTEILELTRKLSFPTDAFDEEIRDMMIGQLTFATTAQMATDRTISSQSLGFIIMDMIWFLLAQAFEVAYILIQPTGRLGLNGTPGENYAYADLHLRRLWTVEAPGDSSRGLDRSRNKSLDASTKETAGEIADLGNYVEMGRMSLNGLSIARYKKEGVGEVEAGCRIRIYKSPNRQRMRFVICGFEKDPNRHTSFQALTENLIFVPLYCYGSHPGEFSAKLQPKSGSTKDINIPYIFTFQRPILPTSWTRTLFT</sequence>
<feature type="compositionally biased region" description="Basic and acidic residues" evidence="1">
    <location>
        <begin position="318"/>
        <end position="330"/>
    </location>
</feature>
<protein>
    <submittedName>
        <fullName evidence="2">Uncharacterized protein</fullName>
    </submittedName>
</protein>